<dbReference type="Proteomes" id="UP000803844">
    <property type="component" value="Unassembled WGS sequence"/>
</dbReference>
<feature type="compositionally biased region" description="Basic and acidic residues" evidence="1">
    <location>
        <begin position="232"/>
        <end position="248"/>
    </location>
</feature>
<keyword evidence="3" id="KW-1185">Reference proteome</keyword>
<feature type="compositionally biased region" description="Basic and acidic residues" evidence="1">
    <location>
        <begin position="136"/>
        <end position="147"/>
    </location>
</feature>
<feature type="compositionally biased region" description="Gly residues" evidence="1">
    <location>
        <begin position="365"/>
        <end position="379"/>
    </location>
</feature>
<name>A0A9P5CPR5_CRYP1</name>
<reference evidence="2" key="1">
    <citation type="journal article" date="2020" name="Phytopathology">
        <title>Genome sequence of the chestnut blight fungus Cryphonectria parasitica EP155: A fundamental resource for an archetypical invasive plant pathogen.</title>
        <authorList>
            <person name="Crouch J.A."/>
            <person name="Dawe A."/>
            <person name="Aerts A."/>
            <person name="Barry K."/>
            <person name="Churchill A.C.L."/>
            <person name="Grimwood J."/>
            <person name="Hillman B."/>
            <person name="Milgroom M.G."/>
            <person name="Pangilinan J."/>
            <person name="Smith M."/>
            <person name="Salamov A."/>
            <person name="Schmutz J."/>
            <person name="Yadav J."/>
            <person name="Grigoriev I.V."/>
            <person name="Nuss D."/>
        </authorList>
    </citation>
    <scope>NUCLEOTIDE SEQUENCE</scope>
    <source>
        <strain evidence="2">EP155</strain>
    </source>
</reference>
<dbReference type="AlphaFoldDB" id="A0A9P5CPR5"/>
<feature type="compositionally biased region" description="Basic and acidic residues" evidence="1">
    <location>
        <begin position="95"/>
        <end position="104"/>
    </location>
</feature>
<protein>
    <submittedName>
        <fullName evidence="2">Uncharacterized protein</fullName>
    </submittedName>
</protein>
<feature type="compositionally biased region" description="Low complexity" evidence="1">
    <location>
        <begin position="1"/>
        <end position="23"/>
    </location>
</feature>
<proteinExistence type="predicted"/>
<gene>
    <name evidence="2" type="ORF">M406DRAFT_351493</name>
</gene>
<evidence type="ECO:0000313" key="2">
    <source>
        <dbReference type="EMBL" id="KAF3766443.1"/>
    </source>
</evidence>
<dbReference type="GeneID" id="63839760"/>
<dbReference type="RefSeq" id="XP_040777404.1">
    <property type="nucleotide sequence ID" value="XM_040922631.1"/>
</dbReference>
<feature type="compositionally biased region" description="Basic residues" evidence="1">
    <location>
        <begin position="380"/>
        <end position="390"/>
    </location>
</feature>
<comment type="caution">
    <text evidence="2">The sequence shown here is derived from an EMBL/GenBank/DDBJ whole genome shotgun (WGS) entry which is preliminary data.</text>
</comment>
<dbReference type="OrthoDB" id="5221833at2759"/>
<evidence type="ECO:0000313" key="3">
    <source>
        <dbReference type="Proteomes" id="UP000803844"/>
    </source>
</evidence>
<feature type="region of interest" description="Disordered" evidence="1">
    <location>
        <begin position="1"/>
        <end position="391"/>
    </location>
</feature>
<dbReference type="EMBL" id="MU032347">
    <property type="protein sequence ID" value="KAF3766443.1"/>
    <property type="molecule type" value="Genomic_DNA"/>
</dbReference>
<sequence>MWSYDNGSSRRSRDNPPSSSRRYYGPVYDQPYYDDGPLASSVPSYDRHRRKSVPVNSTLDETRQPRRAAVIASDDGFDKPFARSGLADPYSGASSRHDVEAKTSDRHRHFRDKRGTYEIDEGQNLRRAKSYSPHRAAREAEAPRRVSPDATSKSGWQEADYAAPARRSSTRKGREQQQQYYDEEPSAKYGKPQDRARTAYDYGGGAMGSTIPTARDYPPYKSSPLTSSSRAAPEEKVGKHSRGRDKTYYQDPSPSYAEAEPPRRDRRGRHAEDRPSWEDDGYPPRSRAKQRPPPADDYEDPYASAPRQRHRQSVPPQARSRHEDPSEDPYAPPRRRATSASQGAYGGYNNPDARDRRYQDDDGYGSYGASGGAQAGPGGSRKKDKSKKIGKQAGKLFMTHAFPVIKQEAVPFLTKAAQAYFESSRK</sequence>
<accession>A0A9P5CPR5</accession>
<evidence type="ECO:0000256" key="1">
    <source>
        <dbReference type="SAM" id="MobiDB-lite"/>
    </source>
</evidence>
<organism evidence="2 3">
    <name type="scientific">Cryphonectria parasitica (strain ATCC 38755 / EP155)</name>
    <dbReference type="NCBI Taxonomy" id="660469"/>
    <lineage>
        <taxon>Eukaryota</taxon>
        <taxon>Fungi</taxon>
        <taxon>Dikarya</taxon>
        <taxon>Ascomycota</taxon>
        <taxon>Pezizomycotina</taxon>
        <taxon>Sordariomycetes</taxon>
        <taxon>Sordariomycetidae</taxon>
        <taxon>Diaporthales</taxon>
        <taxon>Cryphonectriaceae</taxon>
        <taxon>Cryphonectria-Endothia species complex</taxon>
        <taxon>Cryphonectria</taxon>
    </lineage>
</organism>